<feature type="transmembrane region" description="Helical" evidence="10">
    <location>
        <begin position="428"/>
        <end position="447"/>
    </location>
</feature>
<proteinExistence type="inferred from homology"/>
<evidence type="ECO:0000256" key="5">
    <source>
        <dbReference type="ARBA" id="ARBA00022679"/>
    </source>
</evidence>
<dbReference type="EMBL" id="CM035408">
    <property type="protein sequence ID" value="KAH7442374.1"/>
    <property type="molecule type" value="Genomic_DNA"/>
</dbReference>
<keyword evidence="9 10" id="KW-0472">Membrane</keyword>
<feature type="transmembrane region" description="Helical" evidence="10">
    <location>
        <begin position="330"/>
        <end position="348"/>
    </location>
</feature>
<comment type="pathway">
    <text evidence="2 10">Protein modification; protein glycosylation.</text>
</comment>
<name>A0A8T2V8W7_CERRI</name>
<feature type="transmembrane region" description="Helical" evidence="10">
    <location>
        <begin position="12"/>
        <end position="34"/>
    </location>
</feature>
<evidence type="ECO:0000256" key="8">
    <source>
        <dbReference type="ARBA" id="ARBA00022989"/>
    </source>
</evidence>
<feature type="transmembrane region" description="Helical" evidence="10">
    <location>
        <begin position="119"/>
        <end position="139"/>
    </location>
</feature>
<evidence type="ECO:0000313" key="11">
    <source>
        <dbReference type="EMBL" id="KAH7442374.1"/>
    </source>
</evidence>
<evidence type="ECO:0000256" key="2">
    <source>
        <dbReference type="ARBA" id="ARBA00004922"/>
    </source>
</evidence>
<dbReference type="PANTHER" id="PTHR12413:SF1">
    <property type="entry name" value="DOLICHYL PYROPHOSPHATE MAN9GLCNAC2 ALPHA-1,3-GLUCOSYLTRANSFERASE"/>
    <property type="match status" value="1"/>
</dbReference>
<evidence type="ECO:0000256" key="9">
    <source>
        <dbReference type="ARBA" id="ARBA00023136"/>
    </source>
</evidence>
<dbReference type="OrthoDB" id="4983at2759"/>
<feature type="transmembrane region" description="Helical" evidence="10">
    <location>
        <begin position="459"/>
        <end position="478"/>
    </location>
</feature>
<comment type="caution">
    <text evidence="11">The sequence shown here is derived from an EMBL/GenBank/DDBJ whole genome shotgun (WGS) entry which is preliminary data.</text>
</comment>
<feature type="transmembrane region" description="Helical" evidence="10">
    <location>
        <begin position="237"/>
        <end position="255"/>
    </location>
</feature>
<evidence type="ECO:0000256" key="6">
    <source>
        <dbReference type="ARBA" id="ARBA00022692"/>
    </source>
</evidence>
<keyword evidence="5 10" id="KW-0808">Transferase</keyword>
<evidence type="ECO:0000256" key="3">
    <source>
        <dbReference type="ARBA" id="ARBA00008715"/>
    </source>
</evidence>
<protein>
    <recommendedName>
        <fullName evidence="10">Alpha-1,3-glucosyltransferase</fullName>
        <ecNumber evidence="10">2.4.1.-</ecNumber>
    </recommendedName>
</protein>
<evidence type="ECO:0000256" key="4">
    <source>
        <dbReference type="ARBA" id="ARBA00022676"/>
    </source>
</evidence>
<feature type="transmembrane region" description="Helical" evidence="10">
    <location>
        <begin position="296"/>
        <end position="318"/>
    </location>
</feature>
<comment type="subcellular location">
    <subcellularLocation>
        <location evidence="1 10">Endoplasmic reticulum membrane</location>
        <topology evidence="1 10">Multi-pass membrane protein</topology>
    </subcellularLocation>
</comment>
<evidence type="ECO:0000256" key="1">
    <source>
        <dbReference type="ARBA" id="ARBA00004477"/>
    </source>
</evidence>
<evidence type="ECO:0000256" key="7">
    <source>
        <dbReference type="ARBA" id="ARBA00022824"/>
    </source>
</evidence>
<keyword evidence="4 10" id="KW-0328">Glycosyltransferase</keyword>
<dbReference type="OMA" id="FQVPPMH"/>
<dbReference type="Pfam" id="PF03155">
    <property type="entry name" value="Alg6_Alg8"/>
    <property type="match status" value="1"/>
</dbReference>
<feature type="transmembrane region" description="Helical" evidence="10">
    <location>
        <begin position="151"/>
        <end position="167"/>
    </location>
</feature>
<dbReference type="EC" id="2.4.1.-" evidence="10"/>
<keyword evidence="7 10" id="KW-0256">Endoplasmic reticulum</keyword>
<keyword evidence="6 10" id="KW-0812">Transmembrane</keyword>
<accession>A0A8T2V8W7</accession>
<evidence type="ECO:0000313" key="12">
    <source>
        <dbReference type="Proteomes" id="UP000825935"/>
    </source>
</evidence>
<dbReference type="GO" id="GO:0042281">
    <property type="term" value="F:dolichyl pyrophosphate Man9GlcNAc2 alpha-1,3-glucosyltransferase activity"/>
    <property type="evidence" value="ECO:0007669"/>
    <property type="project" value="TreeGrafter"/>
</dbReference>
<sequence length="498" mass="56903">MVCESRTSLGKCCTLFLIGAFAFWIRVLVTLHSYSGAGTPPRFGDYEAQRHWMEITLHTPVQEWYVNTTNNDLSYWGLDYPPLTAYQSFFHGLVLDRFEPESVALHTSRGYETPSSKRLMRWTVLTSDAIIFFPAVFAFSMAFHHQRRFDESAWAFAVILLQPALILIDHGHFQYNCISLGLTLGAVASICLHRDYLASVLFCLALNHKQMSAYYAPAFFAYLFGKSIRKKNPIFEVMKLGVAVIGTFLLCWWPFLHSRTAEAVLLRLAPLQRGIFEDYVANFWCASSLVVKWKQIFPNTVLAYLALFATLVSFLPSVVQQIRSPSHRGFLLSLFNSSLSFYLFSYQVHEKSILLPLIPASLLILEDFSLYRGMILCAMFSMFPLLRRDGLVVPYIATFALHLLLLNVPFLEKSLSHVKERQHPSLKYMSDGLLFTGCLIDLLYLLIEPPPRYPFLFEALNSLLVFICLVLIGLHSHIQQWSATSTHEQIDADKVKMN</sequence>
<keyword evidence="8 10" id="KW-1133">Transmembrane helix</keyword>
<evidence type="ECO:0000256" key="10">
    <source>
        <dbReference type="RuleBase" id="RU363110"/>
    </source>
</evidence>
<dbReference type="PANTHER" id="PTHR12413">
    <property type="entry name" value="DOLICHYL GLYCOSYLTRANSFERASE"/>
    <property type="match status" value="1"/>
</dbReference>
<feature type="transmembrane region" description="Helical" evidence="10">
    <location>
        <begin position="368"/>
        <end position="386"/>
    </location>
</feature>
<dbReference type="Proteomes" id="UP000825935">
    <property type="component" value="Chromosome 3"/>
</dbReference>
<dbReference type="InterPro" id="IPR004856">
    <property type="entry name" value="Glyco_trans_ALG6/ALG8"/>
</dbReference>
<keyword evidence="12" id="KW-1185">Reference proteome</keyword>
<comment type="similarity">
    <text evidence="3 10">Belongs to the ALG6/ALG8 glucosyltransferase family.</text>
</comment>
<dbReference type="AlphaFoldDB" id="A0A8T2V8W7"/>
<organism evidence="11 12">
    <name type="scientific">Ceratopteris richardii</name>
    <name type="common">Triangle waterfern</name>
    <dbReference type="NCBI Taxonomy" id="49495"/>
    <lineage>
        <taxon>Eukaryota</taxon>
        <taxon>Viridiplantae</taxon>
        <taxon>Streptophyta</taxon>
        <taxon>Embryophyta</taxon>
        <taxon>Tracheophyta</taxon>
        <taxon>Polypodiopsida</taxon>
        <taxon>Polypodiidae</taxon>
        <taxon>Polypodiales</taxon>
        <taxon>Pteridineae</taxon>
        <taxon>Pteridaceae</taxon>
        <taxon>Parkerioideae</taxon>
        <taxon>Ceratopteris</taxon>
    </lineage>
</organism>
<reference evidence="11" key="1">
    <citation type="submission" date="2021-08" db="EMBL/GenBank/DDBJ databases">
        <title>WGS assembly of Ceratopteris richardii.</title>
        <authorList>
            <person name="Marchant D.B."/>
            <person name="Chen G."/>
            <person name="Jenkins J."/>
            <person name="Shu S."/>
            <person name="Leebens-Mack J."/>
            <person name="Grimwood J."/>
            <person name="Schmutz J."/>
            <person name="Soltis P."/>
            <person name="Soltis D."/>
            <person name="Chen Z.-H."/>
        </authorList>
    </citation>
    <scope>NUCLEOTIDE SEQUENCE</scope>
    <source>
        <strain evidence="11">Whitten #5841</strain>
        <tissue evidence="11">Leaf</tissue>
    </source>
</reference>
<feature type="transmembrane region" description="Helical" evidence="10">
    <location>
        <begin position="391"/>
        <end position="408"/>
    </location>
</feature>
<dbReference type="GO" id="GO:0005789">
    <property type="term" value="C:endoplasmic reticulum membrane"/>
    <property type="evidence" value="ECO:0007669"/>
    <property type="project" value="UniProtKB-SubCell"/>
</dbReference>
<gene>
    <name evidence="11" type="ORF">KP509_03G085700</name>
</gene>